<dbReference type="ESTHER" id="9bila-a0a0v0tws5">
    <property type="family name" value="Neuroligin"/>
</dbReference>
<feature type="domain" description="Carboxylesterase type B" evidence="4">
    <location>
        <begin position="46"/>
        <end position="134"/>
    </location>
</feature>
<gene>
    <name evidence="5" type="primary">CES4A</name>
    <name evidence="5" type="ORF">T4C_12175</name>
</gene>
<feature type="transmembrane region" description="Helical" evidence="3">
    <location>
        <begin position="430"/>
        <end position="454"/>
    </location>
</feature>
<dbReference type="InterPro" id="IPR002018">
    <property type="entry name" value="CarbesteraseB"/>
</dbReference>
<evidence type="ECO:0000313" key="5">
    <source>
        <dbReference type="EMBL" id="KRZ41049.1"/>
    </source>
</evidence>
<dbReference type="InterPro" id="IPR051093">
    <property type="entry name" value="Neuroligin/BSAL"/>
</dbReference>
<reference evidence="5 6" key="1">
    <citation type="submission" date="2015-01" db="EMBL/GenBank/DDBJ databases">
        <title>Evolution of Trichinella species and genotypes.</title>
        <authorList>
            <person name="Korhonen P.K."/>
            <person name="Edoardo P."/>
            <person name="Giuseppe L.R."/>
            <person name="Gasser R.B."/>
        </authorList>
    </citation>
    <scope>NUCLEOTIDE SEQUENCE [LARGE SCALE GENOMIC DNA]</scope>
    <source>
        <strain evidence="5">ISS176</strain>
    </source>
</reference>
<dbReference type="Pfam" id="PF00135">
    <property type="entry name" value="COesterase"/>
    <property type="match status" value="2"/>
</dbReference>
<dbReference type="AlphaFoldDB" id="A0A0V1K1D7"/>
<dbReference type="SUPFAM" id="SSF53474">
    <property type="entry name" value="alpha/beta-Hydrolases"/>
    <property type="match status" value="2"/>
</dbReference>
<protein>
    <submittedName>
        <fullName evidence="5">Carboxylesterase 4A</fullName>
    </submittedName>
</protein>
<evidence type="ECO:0000256" key="1">
    <source>
        <dbReference type="ARBA" id="ARBA00005964"/>
    </source>
</evidence>
<feature type="transmembrane region" description="Helical" evidence="3">
    <location>
        <begin position="15"/>
        <end position="35"/>
    </location>
</feature>
<dbReference type="EMBL" id="JYDV01000022">
    <property type="protein sequence ID" value="KRZ41049.1"/>
    <property type="molecule type" value="Genomic_DNA"/>
</dbReference>
<accession>A0A0V1K1D7</accession>
<keyword evidence="3" id="KW-0812">Transmembrane</keyword>
<proteinExistence type="inferred from homology"/>
<dbReference type="InterPro" id="IPR029058">
    <property type="entry name" value="AB_hydrolase_fold"/>
</dbReference>
<comment type="caution">
    <text evidence="5">The sequence shown here is derived from an EMBL/GenBank/DDBJ whole genome shotgun (WGS) entry which is preliminary data.</text>
</comment>
<keyword evidence="3" id="KW-0472">Membrane</keyword>
<evidence type="ECO:0000313" key="6">
    <source>
        <dbReference type="Proteomes" id="UP000054826"/>
    </source>
</evidence>
<keyword evidence="3" id="KW-1133">Transmembrane helix</keyword>
<evidence type="ECO:0000256" key="2">
    <source>
        <dbReference type="ARBA" id="ARBA00022729"/>
    </source>
</evidence>
<keyword evidence="2" id="KW-0732">Signal</keyword>
<dbReference type="InterPro" id="IPR019819">
    <property type="entry name" value="Carboxylesterase_B_CS"/>
</dbReference>
<dbReference type="PROSITE" id="PS00941">
    <property type="entry name" value="CARBOXYLESTERASE_B_2"/>
    <property type="match status" value="1"/>
</dbReference>
<dbReference type="Gene3D" id="3.40.50.1820">
    <property type="entry name" value="alpha/beta hydrolase"/>
    <property type="match status" value="2"/>
</dbReference>
<sequence>MKFLFTFFQPAHHVFIWYSSTILGTLLLITVAQTTGQDHLNLVRRHTPYGDVLGFVHHGKIASAECYLGIPYARPPINDRRFAYPEPVDQWINLYNATYFRPWCVQFWYSDVYLEKREQSEDCLYLNIFVPRQNYNHPFLAHTYFTPVVDKYRENQSIIPLPAERLIRENARLPLMIGSTTGECIAYVSWLAYLAENDRIDLCNIEFVAPSFRFKNAEQVKQAIYQHYFDNRPIQQDTNLSHILVKIVTDQNIKVPMMKEISYYTNKNVPIFVYSFDYSDDKLQNMHLSFAMRDQGAAHGFDLVYLFQSMSVLDPRNITVEWASEDLNITYFIASTMTNFVKFGNPNLQTESNKLQFHWPAFDFPSSQQMYIGSQIKPIEVPFELLYFWNRTIEIIQTLSLQHDFIFEPPTVANFHCGVFEDYDLLNYRVAFFTVLTLSLAMLFLLGFCCFLHVNYRNQEKSIPTVVE</sequence>
<feature type="domain" description="Carboxylesterase type B" evidence="4">
    <location>
        <begin position="141"/>
        <end position="375"/>
    </location>
</feature>
<organism evidence="5 6">
    <name type="scientific">Trichinella pseudospiralis</name>
    <name type="common">Parasitic roundworm</name>
    <dbReference type="NCBI Taxonomy" id="6337"/>
    <lineage>
        <taxon>Eukaryota</taxon>
        <taxon>Metazoa</taxon>
        <taxon>Ecdysozoa</taxon>
        <taxon>Nematoda</taxon>
        <taxon>Enoplea</taxon>
        <taxon>Dorylaimia</taxon>
        <taxon>Trichinellida</taxon>
        <taxon>Trichinellidae</taxon>
        <taxon>Trichinella</taxon>
    </lineage>
</organism>
<comment type="similarity">
    <text evidence="1">Belongs to the type-B carboxylesterase/lipase family.</text>
</comment>
<name>A0A0V1K1D7_TRIPS</name>
<dbReference type="Proteomes" id="UP000054826">
    <property type="component" value="Unassembled WGS sequence"/>
</dbReference>
<dbReference type="PANTHER" id="PTHR43903">
    <property type="entry name" value="NEUROLIGIN"/>
    <property type="match status" value="1"/>
</dbReference>
<evidence type="ECO:0000256" key="3">
    <source>
        <dbReference type="SAM" id="Phobius"/>
    </source>
</evidence>
<evidence type="ECO:0000259" key="4">
    <source>
        <dbReference type="Pfam" id="PF00135"/>
    </source>
</evidence>